<feature type="compositionally biased region" description="Basic and acidic residues" evidence="1">
    <location>
        <begin position="89"/>
        <end position="102"/>
    </location>
</feature>
<evidence type="ECO:0000256" key="1">
    <source>
        <dbReference type="SAM" id="MobiDB-lite"/>
    </source>
</evidence>
<keyword evidence="4" id="KW-1185">Reference proteome</keyword>
<name>A0ABR7WCV5_9ACTN</name>
<dbReference type="Proteomes" id="UP000602395">
    <property type="component" value="Unassembled WGS sequence"/>
</dbReference>
<feature type="compositionally biased region" description="Low complexity" evidence="1">
    <location>
        <begin position="66"/>
        <end position="77"/>
    </location>
</feature>
<feature type="region of interest" description="Disordered" evidence="1">
    <location>
        <begin position="66"/>
        <end position="102"/>
    </location>
</feature>
<dbReference type="EMBL" id="JACWMS010000002">
    <property type="protein sequence ID" value="MBD1320630.1"/>
    <property type="molecule type" value="Genomic_DNA"/>
</dbReference>
<organism evidence="3 4">
    <name type="scientific">Gordonia hankookensis</name>
    <dbReference type="NCBI Taxonomy" id="589403"/>
    <lineage>
        <taxon>Bacteria</taxon>
        <taxon>Bacillati</taxon>
        <taxon>Actinomycetota</taxon>
        <taxon>Actinomycetes</taxon>
        <taxon>Mycobacteriales</taxon>
        <taxon>Gordoniaceae</taxon>
        <taxon>Gordonia</taxon>
    </lineage>
</organism>
<feature type="transmembrane region" description="Helical" evidence="2">
    <location>
        <begin position="12"/>
        <end position="31"/>
    </location>
</feature>
<protein>
    <submittedName>
        <fullName evidence="3">Uncharacterized protein</fullName>
    </submittedName>
</protein>
<keyword evidence="2" id="KW-1133">Transmembrane helix</keyword>
<sequence length="154" mass="16252">MSRVRVPGRSPLWIVGAVVVVVVIVVLVLHGRSTLEDREQRKTESTAKCLDVIRADVRDRLAEAGSGTAASQSAAAGFSDVTTRTTSVGRDDESALRDAGRERSSVATEWAVRGSVSVPGDLPGAARLGPTNTFVCNAVVLTDDSVLVTHRTIN</sequence>
<keyword evidence="2" id="KW-0472">Membrane</keyword>
<gene>
    <name evidence="3" type="ORF">IDF66_13665</name>
</gene>
<proteinExistence type="predicted"/>
<keyword evidence="2" id="KW-0812">Transmembrane</keyword>
<dbReference type="RefSeq" id="WP_164310242.1">
    <property type="nucleotide sequence ID" value="NZ_BAABAD010000004.1"/>
</dbReference>
<comment type="caution">
    <text evidence="3">The sequence shown here is derived from an EMBL/GenBank/DDBJ whole genome shotgun (WGS) entry which is preliminary data.</text>
</comment>
<evidence type="ECO:0000313" key="3">
    <source>
        <dbReference type="EMBL" id="MBD1320630.1"/>
    </source>
</evidence>
<reference evidence="3 4" key="1">
    <citation type="submission" date="2020-09" db="EMBL/GenBank/DDBJ databases">
        <title>Novel species in genus Gordonia.</title>
        <authorList>
            <person name="Zhang G."/>
        </authorList>
    </citation>
    <scope>NUCLEOTIDE SEQUENCE [LARGE SCALE GENOMIC DNA]</scope>
    <source>
        <strain evidence="3 4">ON-33</strain>
    </source>
</reference>
<evidence type="ECO:0000256" key="2">
    <source>
        <dbReference type="SAM" id="Phobius"/>
    </source>
</evidence>
<evidence type="ECO:0000313" key="4">
    <source>
        <dbReference type="Proteomes" id="UP000602395"/>
    </source>
</evidence>
<accession>A0ABR7WCV5</accession>